<accession>A0A4R6XLG9</accession>
<keyword evidence="9" id="KW-0406">Ion transport</keyword>
<feature type="transmembrane region" description="Helical" evidence="12">
    <location>
        <begin position="6"/>
        <end position="24"/>
    </location>
</feature>
<feature type="transmembrane region" description="Helical" evidence="12">
    <location>
        <begin position="67"/>
        <end position="84"/>
    </location>
</feature>
<dbReference type="GO" id="GO:0005886">
    <property type="term" value="C:plasma membrane"/>
    <property type="evidence" value="ECO:0007669"/>
    <property type="project" value="UniProtKB-SubCell"/>
</dbReference>
<evidence type="ECO:0000313" key="15">
    <source>
        <dbReference type="Proteomes" id="UP000295724"/>
    </source>
</evidence>
<evidence type="ECO:0000256" key="2">
    <source>
        <dbReference type="ARBA" id="ARBA00007367"/>
    </source>
</evidence>
<dbReference type="OrthoDB" id="9774146at2"/>
<dbReference type="GO" id="GO:0051453">
    <property type="term" value="P:regulation of intracellular pH"/>
    <property type="evidence" value="ECO:0007669"/>
    <property type="project" value="TreeGrafter"/>
</dbReference>
<evidence type="ECO:0000259" key="13">
    <source>
        <dbReference type="Pfam" id="PF00999"/>
    </source>
</evidence>
<evidence type="ECO:0000256" key="12">
    <source>
        <dbReference type="SAM" id="Phobius"/>
    </source>
</evidence>
<dbReference type="Pfam" id="PF00999">
    <property type="entry name" value="Na_H_Exchanger"/>
    <property type="match status" value="1"/>
</dbReference>
<keyword evidence="4" id="KW-0050">Antiport</keyword>
<feature type="transmembrane region" description="Helical" evidence="12">
    <location>
        <begin position="289"/>
        <end position="312"/>
    </location>
</feature>
<evidence type="ECO:0000256" key="9">
    <source>
        <dbReference type="ARBA" id="ARBA00023065"/>
    </source>
</evidence>
<keyword evidence="8" id="KW-0915">Sodium</keyword>
<dbReference type="AlphaFoldDB" id="A0A4R6XLG9"/>
<dbReference type="PANTHER" id="PTHR10110">
    <property type="entry name" value="SODIUM/HYDROGEN EXCHANGER"/>
    <property type="match status" value="1"/>
</dbReference>
<feature type="transmembrane region" description="Helical" evidence="12">
    <location>
        <begin position="167"/>
        <end position="185"/>
    </location>
</feature>
<evidence type="ECO:0000256" key="8">
    <source>
        <dbReference type="ARBA" id="ARBA00023053"/>
    </source>
</evidence>
<feature type="transmembrane region" description="Helical" evidence="12">
    <location>
        <begin position="96"/>
        <end position="119"/>
    </location>
</feature>
<dbReference type="GO" id="GO:0098719">
    <property type="term" value="P:sodium ion import across plasma membrane"/>
    <property type="evidence" value="ECO:0007669"/>
    <property type="project" value="TreeGrafter"/>
</dbReference>
<dbReference type="GO" id="GO:0015385">
    <property type="term" value="F:sodium:proton antiporter activity"/>
    <property type="evidence" value="ECO:0007669"/>
    <property type="project" value="InterPro"/>
</dbReference>
<keyword evidence="7 12" id="KW-1133">Transmembrane helix</keyword>
<evidence type="ECO:0000256" key="10">
    <source>
        <dbReference type="ARBA" id="ARBA00023136"/>
    </source>
</evidence>
<evidence type="ECO:0000256" key="1">
    <source>
        <dbReference type="ARBA" id="ARBA00004651"/>
    </source>
</evidence>
<organism evidence="14 15">
    <name type="scientific">Marinicella litoralis</name>
    <dbReference type="NCBI Taxonomy" id="644220"/>
    <lineage>
        <taxon>Bacteria</taxon>
        <taxon>Pseudomonadati</taxon>
        <taxon>Pseudomonadota</taxon>
        <taxon>Gammaproteobacteria</taxon>
        <taxon>Lysobacterales</taxon>
        <taxon>Marinicellaceae</taxon>
        <taxon>Marinicella</taxon>
    </lineage>
</organism>
<feature type="transmembrane region" description="Helical" evidence="12">
    <location>
        <begin position="125"/>
        <end position="146"/>
    </location>
</feature>
<evidence type="ECO:0000256" key="3">
    <source>
        <dbReference type="ARBA" id="ARBA00022448"/>
    </source>
</evidence>
<evidence type="ECO:0000256" key="6">
    <source>
        <dbReference type="ARBA" id="ARBA00022692"/>
    </source>
</evidence>
<comment type="caution">
    <text evidence="14">The sequence shown here is derived from an EMBL/GenBank/DDBJ whole genome shotgun (WGS) entry which is preliminary data.</text>
</comment>
<comment type="similarity">
    <text evidence="2">Belongs to the monovalent cation:proton antiporter 1 (CPA1) transporter (TC 2.A.36) family.</text>
</comment>
<feature type="transmembrane region" description="Helical" evidence="12">
    <location>
        <begin position="319"/>
        <end position="344"/>
    </location>
</feature>
<evidence type="ECO:0000313" key="14">
    <source>
        <dbReference type="EMBL" id="TDR20462.1"/>
    </source>
</evidence>
<reference evidence="14 15" key="1">
    <citation type="submission" date="2019-03" db="EMBL/GenBank/DDBJ databases">
        <title>Genomic Encyclopedia of Type Strains, Phase IV (KMG-IV): sequencing the most valuable type-strain genomes for metagenomic binning, comparative biology and taxonomic classification.</title>
        <authorList>
            <person name="Goeker M."/>
        </authorList>
    </citation>
    <scope>NUCLEOTIDE SEQUENCE [LARGE SCALE GENOMIC DNA]</scope>
    <source>
        <strain evidence="14 15">DSM 25488</strain>
    </source>
</reference>
<evidence type="ECO:0000256" key="7">
    <source>
        <dbReference type="ARBA" id="ARBA00022989"/>
    </source>
</evidence>
<sequence>MGGEMLIQNVIFTLIVLILASLLAEPLSRLFRLPFVAFLIVIGFIGSELVVFFGFDTGIRAANFNDLVFYVFLPIIIFESAYRINQQALRQNLLAILMLAIPIMIISVVIAALLIYWGIGHDSGFPVFTALVAGALLVATDPMAVVSHLKRIKAPEEITTLIEGESLFNDAVAVVLFTSLLTIALEVQTMSDASSSISVASEILNFALTFFGGLLFGFICGCIGAFLSYVIQTRILENVLLVSVAYGSFLMAEDYLGVSGMMSVLAAGLLMNKAHEKFIPASDRAFIHYWWEVISFFANAMIFILLGVTITLSMFEERWLAMLIAIGAVLLTRAIAVFSLLPLFTFKSSHPVSPATQKILFWGGTRGAVTVALALSLPVELDAWWTLQSMAFGVVLFTLFVQAPTVPRLLQITHPKHTKSHINLIKKQT</sequence>
<feature type="domain" description="Cation/H+ exchanger transmembrane" evidence="13">
    <location>
        <begin position="19"/>
        <end position="411"/>
    </location>
</feature>
<keyword evidence="11" id="KW-0739">Sodium transport</keyword>
<dbReference type="Proteomes" id="UP000295724">
    <property type="component" value="Unassembled WGS sequence"/>
</dbReference>
<name>A0A4R6XLG9_9GAMM</name>
<feature type="transmembrane region" description="Helical" evidence="12">
    <location>
        <begin position="205"/>
        <end position="227"/>
    </location>
</feature>
<gene>
    <name evidence="14" type="ORF">C8D91_1435</name>
</gene>
<evidence type="ECO:0000256" key="11">
    <source>
        <dbReference type="ARBA" id="ARBA00023201"/>
    </source>
</evidence>
<dbReference type="EMBL" id="SNZB01000003">
    <property type="protein sequence ID" value="TDR20462.1"/>
    <property type="molecule type" value="Genomic_DNA"/>
</dbReference>
<keyword evidence="5" id="KW-1003">Cell membrane</keyword>
<keyword evidence="10 12" id="KW-0472">Membrane</keyword>
<evidence type="ECO:0000256" key="5">
    <source>
        <dbReference type="ARBA" id="ARBA00022475"/>
    </source>
</evidence>
<keyword evidence="3" id="KW-0813">Transport</keyword>
<dbReference type="GO" id="GO:0015386">
    <property type="term" value="F:potassium:proton antiporter activity"/>
    <property type="evidence" value="ECO:0007669"/>
    <property type="project" value="TreeGrafter"/>
</dbReference>
<protein>
    <submittedName>
        <fullName evidence="14">Sodium/proton antiporter (CPA1 family)</fullName>
    </submittedName>
</protein>
<dbReference type="InterPro" id="IPR006153">
    <property type="entry name" value="Cation/H_exchanger_TM"/>
</dbReference>
<dbReference type="PANTHER" id="PTHR10110:SF195">
    <property type="entry name" value="NA(+)_H(+) ANTIPORTER NHAS2"/>
    <property type="match status" value="1"/>
</dbReference>
<dbReference type="InterPro" id="IPR018422">
    <property type="entry name" value="Cation/H_exchanger_CPA1"/>
</dbReference>
<feature type="transmembrane region" description="Helical" evidence="12">
    <location>
        <begin position="383"/>
        <end position="401"/>
    </location>
</feature>
<dbReference type="Gene3D" id="6.10.140.1330">
    <property type="match status" value="1"/>
</dbReference>
<comment type="subcellular location">
    <subcellularLocation>
        <location evidence="1">Cell membrane</location>
        <topology evidence="1">Multi-pass membrane protein</topology>
    </subcellularLocation>
</comment>
<feature type="transmembrane region" description="Helical" evidence="12">
    <location>
        <begin position="239"/>
        <end position="269"/>
    </location>
</feature>
<keyword evidence="6 12" id="KW-0812">Transmembrane</keyword>
<evidence type="ECO:0000256" key="4">
    <source>
        <dbReference type="ARBA" id="ARBA00022449"/>
    </source>
</evidence>
<keyword evidence="15" id="KW-1185">Reference proteome</keyword>
<feature type="transmembrane region" description="Helical" evidence="12">
    <location>
        <begin position="36"/>
        <end position="55"/>
    </location>
</feature>
<proteinExistence type="inferred from homology"/>